<feature type="compositionally biased region" description="Basic residues" evidence="1">
    <location>
        <begin position="49"/>
        <end position="59"/>
    </location>
</feature>
<name>A0AAD8ARZ0_BIOPF</name>
<sequence>MTSPKKQNKSKKKTELLNKENPENGSVNGFVRTNLQTSITPEQSDAIIAKKHKKKKRKKSIEESTGIEKIHSVEDIVTQSDVNSTKKKKHKNNSEVNIGLSSDHLTETDATAETVTQQSKHKNKCRESNHSEKMDSTNIVEVKKKDQETLRWEDKGEEKVQKTKKKKRKNIVSEESADLSLSDKTEDVGEVAVKERVQKTKKKKKSVSAESVDSSLDDQLDIKIEHLETGDEKAQKNKKKKKSPESTDSTLSEKVDVKTTDDVVDDTSEHSKKSKKKHKKRKNDDQDFELDNKPKRKKLSKETNVEADNCTEHKVHDGGEGTKKYSKQSSVNVKESAESQVEKVHQKKHDKKTKNNNVLSSKSDSFDNKCINSSSTSTYAEDPLNPVVENQWKGNLFNNTDRQTKFLRLMGGMKKEQTGQAKKGLYGSLSSLCSKTESRSRGQIALSTSAADELNQKLEDEYNKALNLKLSKKKGTGFGFTPDPVEGKKFHIDINKTNSIQFDD</sequence>
<feature type="region of interest" description="Disordered" evidence="1">
    <location>
        <begin position="80"/>
        <end position="142"/>
    </location>
</feature>
<evidence type="ECO:0000256" key="1">
    <source>
        <dbReference type="SAM" id="MobiDB-lite"/>
    </source>
</evidence>
<gene>
    <name evidence="3" type="ORF">Bpfe_029224</name>
</gene>
<feature type="region of interest" description="Disordered" evidence="1">
    <location>
        <begin position="1"/>
        <end position="67"/>
    </location>
</feature>
<feature type="compositionally biased region" description="Basic residues" evidence="1">
    <location>
        <begin position="1"/>
        <end position="12"/>
    </location>
</feature>
<feature type="compositionally biased region" description="Basic and acidic residues" evidence="1">
    <location>
        <begin position="181"/>
        <end position="198"/>
    </location>
</feature>
<feature type="compositionally biased region" description="Polar residues" evidence="1">
    <location>
        <begin position="370"/>
        <end position="379"/>
    </location>
</feature>
<feature type="compositionally biased region" description="Basic and acidic residues" evidence="1">
    <location>
        <begin position="125"/>
        <end position="142"/>
    </location>
</feature>
<dbReference type="InterPro" id="IPR028124">
    <property type="entry name" value="SMAP_dom"/>
</dbReference>
<evidence type="ECO:0000313" key="3">
    <source>
        <dbReference type="EMBL" id="KAK0041337.1"/>
    </source>
</evidence>
<feature type="compositionally biased region" description="Basic and acidic residues" evidence="1">
    <location>
        <begin position="335"/>
        <end position="344"/>
    </location>
</feature>
<dbReference type="Pfam" id="PF15477">
    <property type="entry name" value="SMAP"/>
    <property type="match status" value="1"/>
</dbReference>
<reference evidence="3" key="1">
    <citation type="journal article" date="2023" name="PLoS Negl. Trop. Dis.">
        <title>A genome sequence for Biomphalaria pfeifferi, the major vector snail for the human-infecting parasite Schistosoma mansoni.</title>
        <authorList>
            <person name="Bu L."/>
            <person name="Lu L."/>
            <person name="Laidemitt M.R."/>
            <person name="Zhang S.M."/>
            <person name="Mutuku M."/>
            <person name="Mkoji G."/>
            <person name="Steinauer M."/>
            <person name="Loker E.S."/>
        </authorList>
    </citation>
    <scope>NUCLEOTIDE SEQUENCE</scope>
    <source>
        <strain evidence="3">KasaAsao</strain>
    </source>
</reference>
<accession>A0AAD8ARZ0</accession>
<proteinExistence type="predicted"/>
<dbReference type="Proteomes" id="UP001233172">
    <property type="component" value="Unassembled WGS sequence"/>
</dbReference>
<feature type="compositionally biased region" description="Basic residues" evidence="1">
    <location>
        <begin position="272"/>
        <end position="281"/>
    </location>
</feature>
<comment type="caution">
    <text evidence="3">The sequence shown here is derived from an EMBL/GenBank/DDBJ whole genome shotgun (WGS) entry which is preliminary data.</text>
</comment>
<evidence type="ECO:0000313" key="4">
    <source>
        <dbReference type="Proteomes" id="UP001233172"/>
    </source>
</evidence>
<evidence type="ECO:0000259" key="2">
    <source>
        <dbReference type="Pfam" id="PF15477"/>
    </source>
</evidence>
<feature type="compositionally biased region" description="Basic and acidic residues" evidence="1">
    <location>
        <begin position="282"/>
        <end position="293"/>
    </location>
</feature>
<feature type="compositionally biased region" description="Basic residues" evidence="1">
    <location>
        <begin position="345"/>
        <end position="354"/>
    </location>
</feature>
<feature type="compositionally biased region" description="Polar residues" evidence="1">
    <location>
        <begin position="108"/>
        <end position="118"/>
    </location>
</feature>
<dbReference type="EMBL" id="JASAOG010000278">
    <property type="protein sequence ID" value="KAK0041337.1"/>
    <property type="molecule type" value="Genomic_DNA"/>
</dbReference>
<feature type="compositionally biased region" description="Basic and acidic residues" evidence="1">
    <location>
        <begin position="220"/>
        <end position="235"/>
    </location>
</feature>
<protein>
    <submittedName>
        <fullName evidence="3">Lysine-rich nucleolar protein 1</fullName>
    </submittedName>
</protein>
<keyword evidence="4" id="KW-1185">Reference proteome</keyword>
<feature type="domain" description="Small acidic protein-like" evidence="2">
    <location>
        <begin position="392"/>
        <end position="479"/>
    </location>
</feature>
<feature type="compositionally biased region" description="Basic and acidic residues" evidence="1">
    <location>
        <begin position="13"/>
        <end position="22"/>
    </location>
</feature>
<feature type="compositionally biased region" description="Basic and acidic residues" evidence="1">
    <location>
        <begin position="300"/>
        <end position="323"/>
    </location>
</feature>
<feature type="region of interest" description="Disordered" evidence="1">
    <location>
        <begin position="155"/>
        <end position="382"/>
    </location>
</feature>
<organism evidence="3 4">
    <name type="scientific">Biomphalaria pfeifferi</name>
    <name type="common">Bloodfluke planorb</name>
    <name type="synonym">Freshwater snail</name>
    <dbReference type="NCBI Taxonomy" id="112525"/>
    <lineage>
        <taxon>Eukaryota</taxon>
        <taxon>Metazoa</taxon>
        <taxon>Spiralia</taxon>
        <taxon>Lophotrochozoa</taxon>
        <taxon>Mollusca</taxon>
        <taxon>Gastropoda</taxon>
        <taxon>Heterobranchia</taxon>
        <taxon>Euthyneura</taxon>
        <taxon>Panpulmonata</taxon>
        <taxon>Hygrophila</taxon>
        <taxon>Lymnaeoidea</taxon>
        <taxon>Planorbidae</taxon>
        <taxon>Biomphalaria</taxon>
    </lineage>
</organism>
<reference evidence="3" key="2">
    <citation type="submission" date="2023-04" db="EMBL/GenBank/DDBJ databases">
        <authorList>
            <person name="Bu L."/>
            <person name="Lu L."/>
            <person name="Laidemitt M.R."/>
            <person name="Zhang S.M."/>
            <person name="Mutuku M."/>
            <person name="Mkoji G."/>
            <person name="Steinauer M."/>
            <person name="Loker E.S."/>
        </authorList>
    </citation>
    <scope>NUCLEOTIDE SEQUENCE</scope>
    <source>
        <strain evidence="3">KasaAsao</strain>
        <tissue evidence="3">Whole Snail</tissue>
    </source>
</reference>
<dbReference type="AlphaFoldDB" id="A0AAD8ARZ0"/>
<feature type="compositionally biased region" description="Basic and acidic residues" evidence="1">
    <location>
        <begin position="251"/>
        <end position="271"/>
    </location>
</feature>
<feature type="compositionally biased region" description="Polar residues" evidence="1">
    <location>
        <begin position="23"/>
        <end position="43"/>
    </location>
</feature>